<evidence type="ECO:0000256" key="3">
    <source>
        <dbReference type="ARBA" id="ARBA00023163"/>
    </source>
</evidence>
<dbReference type="EMBL" id="JBHSOF010000044">
    <property type="protein sequence ID" value="MFC5666750.1"/>
    <property type="molecule type" value="Genomic_DNA"/>
</dbReference>
<keyword evidence="7" id="KW-1185">Reference proteome</keyword>
<dbReference type="Pfam" id="PF00392">
    <property type="entry name" value="GntR"/>
    <property type="match status" value="1"/>
</dbReference>
<dbReference type="SMART" id="SM00866">
    <property type="entry name" value="UTRA"/>
    <property type="match status" value="1"/>
</dbReference>
<gene>
    <name evidence="6" type="ORF">ACFP3U_27765</name>
</gene>
<evidence type="ECO:0000259" key="5">
    <source>
        <dbReference type="PROSITE" id="PS50949"/>
    </source>
</evidence>
<dbReference type="RefSeq" id="WP_380228440.1">
    <property type="nucleotide sequence ID" value="NZ_JBHSOF010000044.1"/>
</dbReference>
<dbReference type="PANTHER" id="PTHR44846">
    <property type="entry name" value="MANNOSYL-D-GLYCERATE TRANSPORT/METABOLISM SYSTEM REPRESSOR MNGR-RELATED"/>
    <property type="match status" value="1"/>
</dbReference>
<dbReference type="Gene3D" id="1.10.10.10">
    <property type="entry name" value="Winged helix-like DNA-binding domain superfamily/Winged helix DNA-binding domain"/>
    <property type="match status" value="1"/>
</dbReference>
<dbReference type="Pfam" id="PF07702">
    <property type="entry name" value="UTRA"/>
    <property type="match status" value="1"/>
</dbReference>
<sequence length="262" mass="29511">MAKYERIADDLRTRIQAGEWLPGERLPTETPDLTTCYKASLNTVRQALGLLVAEGLVDKVHGRGNFVRKPRKPVTRTNGRHQWEKDRARESEGTRRETGATEHDTGLTVSDLVFSADFREAEANEDLADLFGVPVGTKLLERTYRTRYREEDEPFNVAKSYLVYEVVEANPALLDPAHEPWPGGTQNQLFTLGIELDRIEERVSARSPTAEETEELGLKAGVSVLVLRKISYDITGNVVEVSEVTLPGDRTEMVFTTPLDRW</sequence>
<evidence type="ECO:0000313" key="6">
    <source>
        <dbReference type="EMBL" id="MFC5666750.1"/>
    </source>
</evidence>
<dbReference type="InterPro" id="IPR050679">
    <property type="entry name" value="Bact_HTH_transcr_reg"/>
</dbReference>
<dbReference type="InterPro" id="IPR011663">
    <property type="entry name" value="UTRA"/>
</dbReference>
<dbReference type="PANTHER" id="PTHR44846:SF17">
    <property type="entry name" value="GNTR-FAMILY TRANSCRIPTIONAL REGULATOR"/>
    <property type="match status" value="1"/>
</dbReference>
<dbReference type="InterPro" id="IPR028978">
    <property type="entry name" value="Chorismate_lyase_/UTRA_dom_sf"/>
</dbReference>
<dbReference type="Proteomes" id="UP001595975">
    <property type="component" value="Unassembled WGS sequence"/>
</dbReference>
<evidence type="ECO:0000256" key="2">
    <source>
        <dbReference type="ARBA" id="ARBA00023125"/>
    </source>
</evidence>
<keyword evidence="1" id="KW-0805">Transcription regulation</keyword>
<evidence type="ECO:0000256" key="1">
    <source>
        <dbReference type="ARBA" id="ARBA00023015"/>
    </source>
</evidence>
<comment type="caution">
    <text evidence="6">The sequence shown here is derived from an EMBL/GenBank/DDBJ whole genome shotgun (WGS) entry which is preliminary data.</text>
</comment>
<dbReference type="SUPFAM" id="SSF46785">
    <property type="entry name" value="Winged helix' DNA-binding domain"/>
    <property type="match status" value="1"/>
</dbReference>
<dbReference type="SMART" id="SM00345">
    <property type="entry name" value="HTH_GNTR"/>
    <property type="match status" value="1"/>
</dbReference>
<dbReference type="SUPFAM" id="SSF64288">
    <property type="entry name" value="Chorismate lyase-like"/>
    <property type="match status" value="1"/>
</dbReference>
<organism evidence="6 7">
    <name type="scientific">Kitasatospora misakiensis</name>
    <dbReference type="NCBI Taxonomy" id="67330"/>
    <lineage>
        <taxon>Bacteria</taxon>
        <taxon>Bacillati</taxon>
        <taxon>Actinomycetota</taxon>
        <taxon>Actinomycetes</taxon>
        <taxon>Kitasatosporales</taxon>
        <taxon>Streptomycetaceae</taxon>
        <taxon>Kitasatospora</taxon>
    </lineage>
</organism>
<protein>
    <submittedName>
        <fullName evidence="6">GntR family transcriptional regulator</fullName>
    </submittedName>
</protein>
<feature type="compositionally biased region" description="Basic and acidic residues" evidence="4">
    <location>
        <begin position="81"/>
        <end position="104"/>
    </location>
</feature>
<proteinExistence type="predicted"/>
<keyword evidence="2" id="KW-0238">DNA-binding</keyword>
<keyword evidence="3" id="KW-0804">Transcription</keyword>
<accession>A0ABW0X886</accession>
<dbReference type="PROSITE" id="PS50949">
    <property type="entry name" value="HTH_GNTR"/>
    <property type="match status" value="1"/>
</dbReference>
<feature type="domain" description="HTH gntR-type" evidence="5">
    <location>
        <begin position="1"/>
        <end position="70"/>
    </location>
</feature>
<feature type="region of interest" description="Disordered" evidence="4">
    <location>
        <begin position="67"/>
        <end position="104"/>
    </location>
</feature>
<dbReference type="InterPro" id="IPR036390">
    <property type="entry name" value="WH_DNA-bd_sf"/>
</dbReference>
<evidence type="ECO:0000313" key="7">
    <source>
        <dbReference type="Proteomes" id="UP001595975"/>
    </source>
</evidence>
<dbReference type="Gene3D" id="3.40.1410.10">
    <property type="entry name" value="Chorismate lyase-like"/>
    <property type="match status" value="1"/>
</dbReference>
<reference evidence="7" key="1">
    <citation type="journal article" date="2019" name="Int. J. Syst. Evol. Microbiol.">
        <title>The Global Catalogue of Microorganisms (GCM) 10K type strain sequencing project: providing services to taxonomists for standard genome sequencing and annotation.</title>
        <authorList>
            <consortium name="The Broad Institute Genomics Platform"/>
            <consortium name="The Broad Institute Genome Sequencing Center for Infectious Disease"/>
            <person name="Wu L."/>
            <person name="Ma J."/>
        </authorList>
    </citation>
    <scope>NUCLEOTIDE SEQUENCE [LARGE SCALE GENOMIC DNA]</scope>
    <source>
        <strain evidence="7">CGMCC 4.1437</strain>
    </source>
</reference>
<dbReference type="InterPro" id="IPR036388">
    <property type="entry name" value="WH-like_DNA-bd_sf"/>
</dbReference>
<evidence type="ECO:0000256" key="4">
    <source>
        <dbReference type="SAM" id="MobiDB-lite"/>
    </source>
</evidence>
<name>A0ABW0X886_9ACTN</name>
<dbReference type="InterPro" id="IPR000524">
    <property type="entry name" value="Tscrpt_reg_HTH_GntR"/>
</dbReference>
<dbReference type="CDD" id="cd07377">
    <property type="entry name" value="WHTH_GntR"/>
    <property type="match status" value="1"/>
</dbReference>